<name>A0A4Y7PMV4_9AGAM</name>
<accession>A0A4Y7PMV4</accession>
<dbReference type="Proteomes" id="UP000294933">
    <property type="component" value="Unassembled WGS sequence"/>
</dbReference>
<dbReference type="EMBL" id="ML170246">
    <property type="protein sequence ID" value="TDL16321.1"/>
    <property type="molecule type" value="Genomic_DNA"/>
</dbReference>
<evidence type="ECO:0000313" key="1">
    <source>
        <dbReference type="EMBL" id="TDL16321.1"/>
    </source>
</evidence>
<organism evidence="1 2">
    <name type="scientific">Rickenella mellea</name>
    <dbReference type="NCBI Taxonomy" id="50990"/>
    <lineage>
        <taxon>Eukaryota</taxon>
        <taxon>Fungi</taxon>
        <taxon>Dikarya</taxon>
        <taxon>Basidiomycota</taxon>
        <taxon>Agaricomycotina</taxon>
        <taxon>Agaricomycetes</taxon>
        <taxon>Hymenochaetales</taxon>
        <taxon>Rickenellaceae</taxon>
        <taxon>Rickenella</taxon>
    </lineage>
</organism>
<dbReference type="VEuPathDB" id="FungiDB:BD410DRAFT_844526"/>
<proteinExistence type="predicted"/>
<sequence>MHLYSLTIPRSDMAIHLPGIADEVSTSFNDAPIEQQEVTAAMPKTEQQEITAAMPKTIPTEQCMSKEEVTAATPKTKIRSAAKIRGKEIKYFYFYYLSSKAWDCPPDVPNAQPGDLLINRISKAFGAAWSVSRCYPDERRQIWTLEENNGATSWKEIGVGTGHPAWVTTKYGTKVIKKVSIGRIRISVN</sequence>
<gene>
    <name evidence="1" type="ORF">BD410DRAFT_844526</name>
</gene>
<reference evidence="1 2" key="1">
    <citation type="submission" date="2018-06" db="EMBL/GenBank/DDBJ databases">
        <title>A transcriptomic atlas of mushroom development highlights an independent origin of complex multicellularity.</title>
        <authorList>
            <consortium name="DOE Joint Genome Institute"/>
            <person name="Krizsan K."/>
            <person name="Almasi E."/>
            <person name="Merenyi Z."/>
            <person name="Sahu N."/>
            <person name="Viragh M."/>
            <person name="Koszo T."/>
            <person name="Mondo S."/>
            <person name="Kiss B."/>
            <person name="Balint B."/>
            <person name="Kues U."/>
            <person name="Barry K."/>
            <person name="Hegedus J.C."/>
            <person name="Henrissat B."/>
            <person name="Johnson J."/>
            <person name="Lipzen A."/>
            <person name="Ohm R."/>
            <person name="Nagy I."/>
            <person name="Pangilinan J."/>
            <person name="Yan J."/>
            <person name="Xiong Y."/>
            <person name="Grigoriev I.V."/>
            <person name="Hibbett D.S."/>
            <person name="Nagy L.G."/>
        </authorList>
    </citation>
    <scope>NUCLEOTIDE SEQUENCE [LARGE SCALE GENOMIC DNA]</scope>
    <source>
        <strain evidence="1 2">SZMC22713</strain>
    </source>
</reference>
<evidence type="ECO:0000313" key="2">
    <source>
        <dbReference type="Proteomes" id="UP000294933"/>
    </source>
</evidence>
<dbReference type="AlphaFoldDB" id="A0A4Y7PMV4"/>
<protein>
    <submittedName>
        <fullName evidence="1">Uncharacterized protein</fullName>
    </submittedName>
</protein>
<keyword evidence="2" id="KW-1185">Reference proteome</keyword>